<dbReference type="GO" id="GO:0051082">
    <property type="term" value="F:unfolded protein binding"/>
    <property type="evidence" value="ECO:0007669"/>
    <property type="project" value="InterPro"/>
</dbReference>
<keyword evidence="3" id="KW-0143">Chaperone</keyword>
<dbReference type="PANTHER" id="PTHR13303">
    <property type="entry name" value="PREFOLDIN SUBUNIT 2"/>
    <property type="match status" value="1"/>
</dbReference>
<dbReference type="CDD" id="cd23163">
    <property type="entry name" value="Prefoldin_2"/>
    <property type="match status" value="1"/>
</dbReference>
<dbReference type="Pfam" id="PF01920">
    <property type="entry name" value="Prefoldin_2"/>
    <property type="match status" value="1"/>
</dbReference>
<evidence type="ECO:0000256" key="3">
    <source>
        <dbReference type="ARBA" id="ARBA00023186"/>
    </source>
</evidence>
<feature type="coiled-coil region" evidence="5">
    <location>
        <begin position="21"/>
        <end position="55"/>
    </location>
</feature>
<keyword evidence="5" id="KW-0175">Coiled coil</keyword>
<dbReference type="InterPro" id="IPR002777">
    <property type="entry name" value="PFD_beta-like"/>
</dbReference>
<gene>
    <name evidence="7" type="ORF">BINO364_LOCUS6039</name>
</gene>
<evidence type="ECO:0000256" key="6">
    <source>
        <dbReference type="SAM" id="MobiDB-lite"/>
    </source>
</evidence>
<dbReference type="OrthoDB" id="29646at2759"/>
<evidence type="ECO:0008006" key="9">
    <source>
        <dbReference type="Google" id="ProtNLM"/>
    </source>
</evidence>
<sequence length="144" mass="16017">MAKNTSKGGKAKTNEEVFAGFQNLRSEQRQLANKISELEMDLNEHKIVIETLQAVEPSRKCFRMVGGVVVERTVAEVLPELEVNTERLPQALKALHEQLAKKGQEINEYIEKHDIKVQRGAEPASEIQTQENAPAKTNVLVASG</sequence>
<comment type="subunit">
    <text evidence="2">Heterohexamer of two PFD-alpha type and four PFD-beta type subunits.</text>
</comment>
<reference evidence="7" key="1">
    <citation type="submission" date="2021-12" db="EMBL/GenBank/DDBJ databases">
        <authorList>
            <person name="Martin H S."/>
        </authorList>
    </citation>
    <scope>NUCLEOTIDE SEQUENCE</scope>
</reference>
<dbReference type="EMBL" id="OV170234">
    <property type="protein sequence ID" value="CAH0719736.1"/>
    <property type="molecule type" value="Genomic_DNA"/>
</dbReference>
<feature type="region of interest" description="Disordered" evidence="6">
    <location>
        <begin position="121"/>
        <end position="144"/>
    </location>
</feature>
<dbReference type="InterPro" id="IPR009053">
    <property type="entry name" value="Prefoldin"/>
</dbReference>
<dbReference type="Proteomes" id="UP000838878">
    <property type="component" value="Chromosome 14"/>
</dbReference>
<protein>
    <recommendedName>
        <fullName evidence="9">Prefoldin subunit 2</fullName>
    </recommendedName>
</protein>
<evidence type="ECO:0000313" key="8">
    <source>
        <dbReference type="Proteomes" id="UP000838878"/>
    </source>
</evidence>
<organism evidence="7 8">
    <name type="scientific">Brenthis ino</name>
    <name type="common">lesser marbled fritillary</name>
    <dbReference type="NCBI Taxonomy" id="405034"/>
    <lineage>
        <taxon>Eukaryota</taxon>
        <taxon>Metazoa</taxon>
        <taxon>Ecdysozoa</taxon>
        <taxon>Arthropoda</taxon>
        <taxon>Hexapoda</taxon>
        <taxon>Insecta</taxon>
        <taxon>Pterygota</taxon>
        <taxon>Neoptera</taxon>
        <taxon>Endopterygota</taxon>
        <taxon>Lepidoptera</taxon>
        <taxon>Glossata</taxon>
        <taxon>Ditrysia</taxon>
        <taxon>Papilionoidea</taxon>
        <taxon>Nymphalidae</taxon>
        <taxon>Heliconiinae</taxon>
        <taxon>Argynnini</taxon>
        <taxon>Brenthis</taxon>
    </lineage>
</organism>
<dbReference type="FunFam" id="1.10.287.370:FF:000002">
    <property type="entry name" value="Prefoldin subunit 2"/>
    <property type="match status" value="1"/>
</dbReference>
<name>A0A8J9UG58_9NEOP</name>
<feature type="non-terminal residue" evidence="7">
    <location>
        <position position="144"/>
    </location>
</feature>
<proteinExistence type="inferred from homology"/>
<dbReference type="GO" id="GO:0006457">
    <property type="term" value="P:protein folding"/>
    <property type="evidence" value="ECO:0007669"/>
    <property type="project" value="InterPro"/>
</dbReference>
<dbReference type="Gene3D" id="1.10.287.370">
    <property type="match status" value="1"/>
</dbReference>
<evidence type="ECO:0000256" key="2">
    <source>
        <dbReference type="ARBA" id="ARBA00011695"/>
    </source>
</evidence>
<evidence type="ECO:0000256" key="5">
    <source>
        <dbReference type="SAM" id="Coils"/>
    </source>
</evidence>
<evidence type="ECO:0000256" key="4">
    <source>
        <dbReference type="ARBA" id="ARBA00024667"/>
    </source>
</evidence>
<dbReference type="SUPFAM" id="SSF46579">
    <property type="entry name" value="Prefoldin"/>
    <property type="match status" value="1"/>
</dbReference>
<dbReference type="InterPro" id="IPR027235">
    <property type="entry name" value="PFD2"/>
</dbReference>
<comment type="similarity">
    <text evidence="1">Belongs to the prefoldin subunit beta family.</text>
</comment>
<evidence type="ECO:0000313" key="7">
    <source>
        <dbReference type="EMBL" id="CAH0719736.1"/>
    </source>
</evidence>
<keyword evidence="8" id="KW-1185">Reference proteome</keyword>
<evidence type="ECO:0000256" key="1">
    <source>
        <dbReference type="ARBA" id="ARBA00008045"/>
    </source>
</evidence>
<comment type="function">
    <text evidence="4">Binds specifically to cytosolic chaperonin (c-CPN) and transfers target proteins to it. Binds to nascent polypeptide chain and promotes folding in an environment in which there are many competing pathways for nonnative proteins.</text>
</comment>
<dbReference type="AlphaFoldDB" id="A0A8J9UG58"/>
<accession>A0A8J9UG58</accession>
<dbReference type="GO" id="GO:0016272">
    <property type="term" value="C:prefoldin complex"/>
    <property type="evidence" value="ECO:0007669"/>
    <property type="project" value="InterPro"/>
</dbReference>